<sequence length="62" mass="7645">MVIPPAIFFYYSTLFDSRFKTLQQNQGRYFRRLNRQHRVVYKVDEDVHVVEIYSARTHYESQ</sequence>
<keyword evidence="1" id="KW-0614">Plasmid</keyword>
<organism evidence="1">
    <name type="scientific">Enterococcus faecalis</name>
    <name type="common">Streptococcus faecalis</name>
    <dbReference type="NCBI Taxonomy" id="1351"/>
    <lineage>
        <taxon>Bacteria</taxon>
        <taxon>Bacillati</taxon>
        <taxon>Bacillota</taxon>
        <taxon>Bacilli</taxon>
        <taxon>Lactobacillales</taxon>
        <taxon>Enterococcaceae</taxon>
        <taxon>Enterococcus</taxon>
    </lineage>
</organism>
<protein>
    <submittedName>
        <fullName evidence="1">Type II toxin-antitoxin system YoeB family toxin</fullName>
    </submittedName>
</protein>
<evidence type="ECO:0000313" key="1">
    <source>
        <dbReference type="EMBL" id="QRG52291.1"/>
    </source>
</evidence>
<reference evidence="1" key="1">
    <citation type="submission" date="2021-01" db="EMBL/GenBank/DDBJ databases">
        <title>Enterococcus faecalis.</title>
        <authorList>
            <person name="Du X."/>
            <person name="Wang N."/>
        </authorList>
    </citation>
    <scope>NUCLEOTIDE SEQUENCE</scope>
    <source>
        <strain evidence="1">T90-6</strain>
        <plasmid evidence="1">pT90-6</plasmid>
    </source>
</reference>
<gene>
    <name evidence="1" type="ORF">JG581_00530</name>
</gene>
<dbReference type="SUPFAM" id="SSF143011">
    <property type="entry name" value="RelE-like"/>
    <property type="match status" value="1"/>
</dbReference>
<dbReference type="InterPro" id="IPR035093">
    <property type="entry name" value="RelE/ParE_toxin_dom_sf"/>
</dbReference>
<dbReference type="Gene3D" id="3.30.2310.20">
    <property type="entry name" value="RelE-like"/>
    <property type="match status" value="1"/>
</dbReference>
<geneLocation type="plasmid" evidence="1">
    <name>pT90-6</name>
</geneLocation>
<dbReference type="AlphaFoldDB" id="A0A890E7A3"/>
<name>A0A890E7A3_ENTFL</name>
<dbReference type="EMBL" id="CP069129">
    <property type="protein sequence ID" value="QRG52291.1"/>
    <property type="molecule type" value="Genomic_DNA"/>
</dbReference>
<proteinExistence type="predicted"/>
<accession>A0A890E7A3</accession>